<name>A0A2K3N6U7_TRIPR</name>
<sequence length="444" mass="50870">MMNIMNQKMNYHQGDPTTFDEAVKHEVWRKAMDHEIESIESNDTWELTELPSGSKKIGVKWIYKTKLNEKGKVEKYKARLIAKGYSQQYGIYFKEVFAPVARRDTIRTVLSIAASKSWILYQLDVKSAFLHGELNEDVYVDQSLGYQKGKKNQVYKLKKVEGKILIVSLYVDDLIYTGNDDELIRDFKRSMKRNFAMTDLGKMRYFLGVEVTQNDRGIFINQQKYAAKILTRFNMDSYNFVCSPIVPATRPDLCYSVCLIARYMERPTEIHLAAAKRILRYLKGTINYGVLYDKGSLNMKLEGWTDSDYAGDNDDRKSTSSYVFKLGYGEISWSSKKQPIVTLSTTEAEYVAAASRACQGVWLGKILQQLGQKQEKSSTIYCDNNSSIKLSKIQSCMADEQIADIMTKPLKLESFVKLRSKLGVCDAFNSNNYAQIRGAYLRSI</sequence>
<gene>
    <name evidence="2" type="ORF">L195_g021981</name>
</gene>
<proteinExistence type="predicted"/>
<evidence type="ECO:0000313" key="3">
    <source>
        <dbReference type="Proteomes" id="UP000236291"/>
    </source>
</evidence>
<accession>A0A2K3N6U7</accession>
<dbReference type="PANTHER" id="PTHR11439">
    <property type="entry name" value="GAG-POL-RELATED RETROTRANSPOSON"/>
    <property type="match status" value="1"/>
</dbReference>
<dbReference type="CDD" id="cd09272">
    <property type="entry name" value="RNase_HI_RT_Ty1"/>
    <property type="match status" value="1"/>
</dbReference>
<dbReference type="InterPro" id="IPR043502">
    <property type="entry name" value="DNA/RNA_pol_sf"/>
</dbReference>
<dbReference type="SUPFAM" id="SSF56672">
    <property type="entry name" value="DNA/RNA polymerases"/>
    <property type="match status" value="1"/>
</dbReference>
<dbReference type="Pfam" id="PF07727">
    <property type="entry name" value="RVT_2"/>
    <property type="match status" value="2"/>
</dbReference>
<dbReference type="InterPro" id="IPR013103">
    <property type="entry name" value="RVT_2"/>
</dbReference>
<feature type="domain" description="Reverse transcriptase Ty1/copia-type" evidence="1">
    <location>
        <begin position="161"/>
        <end position="246"/>
    </location>
</feature>
<evidence type="ECO:0000259" key="1">
    <source>
        <dbReference type="Pfam" id="PF07727"/>
    </source>
</evidence>
<comment type="caution">
    <text evidence="2">The sequence shown here is derived from an EMBL/GenBank/DDBJ whole genome shotgun (WGS) entry which is preliminary data.</text>
</comment>
<reference evidence="2 3" key="1">
    <citation type="journal article" date="2014" name="Am. J. Bot.">
        <title>Genome assembly and annotation for red clover (Trifolium pratense; Fabaceae).</title>
        <authorList>
            <person name="Istvanek J."/>
            <person name="Jaros M."/>
            <person name="Krenek A."/>
            <person name="Repkova J."/>
        </authorList>
    </citation>
    <scope>NUCLEOTIDE SEQUENCE [LARGE SCALE GENOMIC DNA]</scope>
    <source>
        <strain evidence="3">cv. Tatra</strain>
        <tissue evidence="2">Young leaves</tissue>
    </source>
</reference>
<protein>
    <submittedName>
        <fullName evidence="2">Retrotransposon-related protein</fullName>
    </submittedName>
</protein>
<dbReference type="PANTHER" id="PTHR11439:SF517">
    <property type="entry name" value="CYSTEINE-RICH RLK (RECEPTOR-LIKE PROTEIN KINASE) 8"/>
    <property type="match status" value="1"/>
</dbReference>
<reference evidence="2 3" key="2">
    <citation type="journal article" date="2017" name="Front. Plant Sci.">
        <title>Gene Classification and Mining of Molecular Markers Useful in Red Clover (Trifolium pratense) Breeding.</title>
        <authorList>
            <person name="Istvanek J."/>
            <person name="Dluhosova J."/>
            <person name="Dluhos P."/>
            <person name="Patkova L."/>
            <person name="Nedelnik J."/>
            <person name="Repkova J."/>
        </authorList>
    </citation>
    <scope>NUCLEOTIDE SEQUENCE [LARGE SCALE GENOMIC DNA]</scope>
    <source>
        <strain evidence="3">cv. Tatra</strain>
        <tissue evidence="2">Young leaves</tissue>
    </source>
</reference>
<dbReference type="AlphaFoldDB" id="A0A2K3N6U7"/>
<organism evidence="2 3">
    <name type="scientific">Trifolium pratense</name>
    <name type="common">Red clover</name>
    <dbReference type="NCBI Taxonomy" id="57577"/>
    <lineage>
        <taxon>Eukaryota</taxon>
        <taxon>Viridiplantae</taxon>
        <taxon>Streptophyta</taxon>
        <taxon>Embryophyta</taxon>
        <taxon>Tracheophyta</taxon>
        <taxon>Spermatophyta</taxon>
        <taxon>Magnoliopsida</taxon>
        <taxon>eudicotyledons</taxon>
        <taxon>Gunneridae</taxon>
        <taxon>Pentapetalae</taxon>
        <taxon>rosids</taxon>
        <taxon>fabids</taxon>
        <taxon>Fabales</taxon>
        <taxon>Fabaceae</taxon>
        <taxon>Papilionoideae</taxon>
        <taxon>50 kb inversion clade</taxon>
        <taxon>NPAAA clade</taxon>
        <taxon>Hologalegina</taxon>
        <taxon>IRL clade</taxon>
        <taxon>Trifolieae</taxon>
        <taxon>Trifolium</taxon>
    </lineage>
</organism>
<dbReference type="EMBL" id="ASHM01016965">
    <property type="protein sequence ID" value="PNX98724.1"/>
    <property type="molecule type" value="Genomic_DNA"/>
</dbReference>
<evidence type="ECO:0000313" key="2">
    <source>
        <dbReference type="EMBL" id="PNX98724.1"/>
    </source>
</evidence>
<dbReference type="Proteomes" id="UP000236291">
    <property type="component" value="Unassembled WGS sequence"/>
</dbReference>
<feature type="domain" description="Reverse transcriptase Ty1/copia-type" evidence="1">
    <location>
        <begin position="42"/>
        <end position="159"/>
    </location>
</feature>